<protein>
    <submittedName>
        <fullName evidence="3">PucR family transcriptional regulator ligand-binding domain-containing protein</fullName>
    </submittedName>
</protein>
<proteinExistence type="predicted"/>
<evidence type="ECO:0000259" key="2">
    <source>
        <dbReference type="Pfam" id="PF13556"/>
    </source>
</evidence>
<feature type="domain" description="PucR C-terminal helix-turn-helix" evidence="2">
    <location>
        <begin position="473"/>
        <end position="527"/>
    </location>
</feature>
<dbReference type="InterPro" id="IPR012914">
    <property type="entry name" value="PucR_dom"/>
</dbReference>
<sequence>MPTLREILEVPRFSNLKLINENGDIDRKVEGLDITEAQDIKHFTSPYMLILTTAMNYQEDQDGLIQLISDLNEIQTAGLGIKVSRFLKSIDQKVIDYANSIEFPLIEIPEAWNLGDITHHISSYISDDESEKMNYALNIQQELNHMLIKGYDANLMVERFSKLLKVPIMLINPFDDVEAVSHHYTHNRQLLNENLKYFKLYKSTQDIKQNTKSSFNEKHVIFEVPAFNYFPYYLMVSNVDTLSYPFSLLTIEQAVTTISFAIYKNSRIKATEQQDVNRFFESLMTENTLSIKQHPDLFKRYNIHLSDFYQILICAIDSEDGVENSVYLNERYQMTSEWLSNMLHDIDNTISVFTLPSNYRFAVLLQTKHQYYLDYCKFIQNEYTKYFRGNISIGVGNAVSEFSQLPSSFFEANEAYEDEAEKGEKAFLKVYKSKSVQELLQLIPESKLKPFITYTLGPLAYPKKTKDKELKYTLKVYMDNQCDITKTADEIFIHRNTVKYRIKKCEEIIGYPVEDPVRSLDIRIALYASERISFH</sequence>
<dbReference type="InterPro" id="IPR025736">
    <property type="entry name" value="PucR_C-HTH_dom"/>
</dbReference>
<dbReference type="RefSeq" id="WP_070045061.1">
    <property type="nucleotide sequence ID" value="NZ_CABIVY010000022.1"/>
</dbReference>
<gene>
    <name evidence="3" type="ORF">PYH69_12960</name>
</gene>
<feature type="domain" description="Purine catabolism PurC-like" evidence="1">
    <location>
        <begin position="6"/>
        <end position="125"/>
    </location>
</feature>
<organism evidence="3 4">
    <name type="scientific">Mammaliicoccus lentus</name>
    <name type="common">Staphylococcus lentus</name>
    <dbReference type="NCBI Taxonomy" id="42858"/>
    <lineage>
        <taxon>Bacteria</taxon>
        <taxon>Bacillati</taxon>
        <taxon>Bacillota</taxon>
        <taxon>Bacilli</taxon>
        <taxon>Bacillales</taxon>
        <taxon>Staphylococcaceae</taxon>
        <taxon>Mammaliicoccus</taxon>
    </lineage>
</organism>
<evidence type="ECO:0000313" key="4">
    <source>
        <dbReference type="Proteomes" id="UP001223261"/>
    </source>
</evidence>
<dbReference type="AlphaFoldDB" id="A0AAP1WLD1"/>
<dbReference type="InterPro" id="IPR042070">
    <property type="entry name" value="PucR_C-HTH_sf"/>
</dbReference>
<dbReference type="PANTHER" id="PTHR33744:SF1">
    <property type="entry name" value="DNA-BINDING TRANSCRIPTIONAL ACTIVATOR ADER"/>
    <property type="match status" value="1"/>
</dbReference>
<dbReference type="Pfam" id="PF07905">
    <property type="entry name" value="PucR"/>
    <property type="match status" value="1"/>
</dbReference>
<dbReference type="Gene3D" id="1.10.10.2840">
    <property type="entry name" value="PucR C-terminal helix-turn-helix domain"/>
    <property type="match status" value="1"/>
</dbReference>
<dbReference type="InterPro" id="IPR051448">
    <property type="entry name" value="CdaR-like_regulators"/>
</dbReference>
<dbReference type="GeneID" id="99675651"/>
<evidence type="ECO:0000313" key="3">
    <source>
        <dbReference type="EMBL" id="WHI59608.1"/>
    </source>
</evidence>
<name>A0AAP1WLD1_MAMLE</name>
<reference evidence="3" key="1">
    <citation type="journal article" date="2023" name="Antibiotics">
        <title>Prevalence and Molecular Characterization of Methicillin-Resistant Staphylococci (MRS) and Mammaliicocci (MRM) in Dromedary Camels from Algeria: First Detection of SCCmec-mecC Hybrid in Methicillin-Resistant Mammaliicoccus lentus.</title>
        <authorList>
            <person name="Belhout C."/>
            <person name="Boyen F."/>
            <person name="Vereecke N."/>
            <person name="Theuns S."/>
            <person name="Taibi N."/>
            <person name="Stegger M."/>
            <person name="de la Fe-Rodriguez P.Y."/>
            <person name="Bouayad L."/>
            <person name="Elgroud R."/>
            <person name="Butaye P."/>
        </authorList>
    </citation>
    <scope>NUCLEOTIDE SEQUENCE</scope>
    <source>
        <strain evidence="3">7048</strain>
    </source>
</reference>
<evidence type="ECO:0000259" key="1">
    <source>
        <dbReference type="Pfam" id="PF07905"/>
    </source>
</evidence>
<dbReference type="PANTHER" id="PTHR33744">
    <property type="entry name" value="CARBOHYDRATE DIACID REGULATOR"/>
    <property type="match status" value="1"/>
</dbReference>
<dbReference type="Proteomes" id="UP001223261">
    <property type="component" value="Chromosome"/>
</dbReference>
<dbReference type="Pfam" id="PF13556">
    <property type="entry name" value="HTH_30"/>
    <property type="match status" value="1"/>
</dbReference>
<dbReference type="EMBL" id="CP118848">
    <property type="protein sequence ID" value="WHI59608.1"/>
    <property type="molecule type" value="Genomic_DNA"/>
</dbReference>
<accession>A0AAP1WLD1</accession>